<sequence length="563" mass="63611">MSWKKQKRHEQLLAQETGYQRKVWGDKLTVCLVYPNVYRIGMANLGFQTVYSLLNGLPFCLCERAFFSPPGEGDPSREKGLISLESQRPLKDFDIVAFAIPFENDYPHLLSILAGAGITLQASLRKDSDPLVMAGGIAATLNPEPLSSFVDLFLLGEAEESLPEFAERYWEALTQGLDRRQRLFTVQRDVTGAYVPQLYSVYYSPDGAIEEILPADNALPQKIRRRWGKDLCAFRTEQIISTPGTEFGDLFLAEVSRGCSRGCRFCAAGFVYRPVRFRRKEVLEPSLIRGIAEGKRIGLLGTAVSDHPQLADLCRSVLEKGGTFALSSLRMDRINGEIAGLLRESGVETVSLAPEAGTQRLRDVLHKGISEEDIFSAVEHLVVHGIRQIRLYFMVGLPTETEADIEGLIRLTRQIRHQALQLSKGKKPFKRITLSINQFIPKPFTPFQWHPLEEVGVVKKKLQRIKKALHNEGPVQVFHDLPKWNYIQTLLSLGDRRVGQILSEVHRLNGNWAQALKKVPLNPDFYVYRPKELSETLPWDFIDQGIDKALLIREYQQALSKSS</sequence>
<dbReference type="SFLD" id="SFLDS00029">
    <property type="entry name" value="Radical_SAM"/>
    <property type="match status" value="1"/>
</dbReference>
<dbReference type="PANTHER" id="PTHR42731:SF5">
    <property type="entry name" value="RADICAL SAM DOMAIN PROTEIN"/>
    <property type="match status" value="1"/>
</dbReference>
<dbReference type="CDD" id="cd01335">
    <property type="entry name" value="Radical_SAM"/>
    <property type="match status" value="1"/>
</dbReference>
<dbReference type="EMBL" id="FOBS01000009">
    <property type="protein sequence ID" value="SEM29093.1"/>
    <property type="molecule type" value="Genomic_DNA"/>
</dbReference>
<accession>A0A1H7X5V2</accession>
<dbReference type="CDD" id="cd02065">
    <property type="entry name" value="B12-binding_like"/>
    <property type="match status" value="1"/>
</dbReference>
<evidence type="ECO:0000313" key="2">
    <source>
        <dbReference type="EMBL" id="SEM29093.1"/>
    </source>
</evidence>
<name>A0A1H7X5V2_9BACT</name>
<dbReference type="Gene3D" id="3.80.30.20">
    <property type="entry name" value="tm_1862 like domain"/>
    <property type="match status" value="1"/>
</dbReference>
<proteinExistence type="predicted"/>
<dbReference type="InterPro" id="IPR058240">
    <property type="entry name" value="rSAM_sf"/>
</dbReference>
<dbReference type="Pfam" id="PF19864">
    <property type="entry name" value="Radical_SAM_N2"/>
    <property type="match status" value="1"/>
</dbReference>
<dbReference type="SFLD" id="SFLDG01082">
    <property type="entry name" value="B12-binding_domain_containing"/>
    <property type="match status" value="1"/>
</dbReference>
<dbReference type="SMART" id="SM00729">
    <property type="entry name" value="Elp3"/>
    <property type="match status" value="1"/>
</dbReference>
<protein>
    <submittedName>
        <fullName evidence="2">Radical SAM superfamily enzyme YgiQ, UPF0313 family</fullName>
    </submittedName>
</protein>
<dbReference type="Gene3D" id="3.40.50.280">
    <property type="entry name" value="Cobalamin-binding domain"/>
    <property type="match status" value="1"/>
</dbReference>
<dbReference type="Pfam" id="PF04055">
    <property type="entry name" value="Radical_SAM"/>
    <property type="match status" value="1"/>
</dbReference>
<reference evidence="2 3" key="1">
    <citation type="submission" date="2016-10" db="EMBL/GenBank/DDBJ databases">
        <authorList>
            <person name="de Groot N.N."/>
        </authorList>
    </citation>
    <scope>NUCLEOTIDE SEQUENCE [LARGE SCALE GENOMIC DNA]</scope>
    <source>
        <strain evidence="2 3">DSM 8423</strain>
    </source>
</reference>
<evidence type="ECO:0000259" key="1">
    <source>
        <dbReference type="PROSITE" id="PS51918"/>
    </source>
</evidence>
<dbReference type="STRING" id="43775.SAMN04489760_10978"/>
<dbReference type="PANTHER" id="PTHR42731">
    <property type="entry name" value="SLL1084 PROTEIN"/>
    <property type="match status" value="1"/>
</dbReference>
<dbReference type="GO" id="GO:0003824">
    <property type="term" value="F:catalytic activity"/>
    <property type="evidence" value="ECO:0007669"/>
    <property type="project" value="InterPro"/>
</dbReference>
<dbReference type="RefSeq" id="WP_175476423.1">
    <property type="nucleotide sequence ID" value="NZ_FOBS01000009.1"/>
</dbReference>
<dbReference type="GO" id="GO:0051536">
    <property type="term" value="F:iron-sulfur cluster binding"/>
    <property type="evidence" value="ECO:0007669"/>
    <property type="project" value="InterPro"/>
</dbReference>
<organism evidence="2 3">
    <name type="scientific">Syntrophus gentianae</name>
    <dbReference type="NCBI Taxonomy" id="43775"/>
    <lineage>
        <taxon>Bacteria</taxon>
        <taxon>Pseudomonadati</taxon>
        <taxon>Thermodesulfobacteriota</taxon>
        <taxon>Syntrophia</taxon>
        <taxon>Syntrophales</taxon>
        <taxon>Syntrophaceae</taxon>
        <taxon>Syntrophus</taxon>
    </lineage>
</organism>
<dbReference type="AlphaFoldDB" id="A0A1H7X5V2"/>
<evidence type="ECO:0000313" key="3">
    <source>
        <dbReference type="Proteomes" id="UP000198744"/>
    </source>
</evidence>
<feature type="domain" description="Radical SAM core" evidence="1">
    <location>
        <begin position="245"/>
        <end position="475"/>
    </location>
</feature>
<dbReference type="PROSITE" id="PS51918">
    <property type="entry name" value="RADICAL_SAM"/>
    <property type="match status" value="1"/>
</dbReference>
<dbReference type="InterPro" id="IPR007197">
    <property type="entry name" value="rSAM"/>
</dbReference>
<keyword evidence="3" id="KW-1185">Reference proteome</keyword>
<dbReference type="SUPFAM" id="SSF102114">
    <property type="entry name" value="Radical SAM enzymes"/>
    <property type="match status" value="1"/>
</dbReference>
<gene>
    <name evidence="2" type="ORF">SAMN04489760_10978</name>
</gene>
<dbReference type="Proteomes" id="UP000198744">
    <property type="component" value="Unassembled WGS sequence"/>
</dbReference>
<dbReference type="InterPro" id="IPR006638">
    <property type="entry name" value="Elp3/MiaA/NifB-like_rSAM"/>
</dbReference>
<dbReference type="InterPro" id="IPR045784">
    <property type="entry name" value="Radical_SAM_N2"/>
</dbReference>
<dbReference type="InterPro" id="IPR023404">
    <property type="entry name" value="rSAM_horseshoe"/>
</dbReference>